<name>Q84YV9_ORYSJ</name>
<organism evidence="1 2">
    <name type="scientific">Oryza sativa subsp. japonica</name>
    <name type="common">Rice</name>
    <dbReference type="NCBI Taxonomy" id="39947"/>
    <lineage>
        <taxon>Eukaryota</taxon>
        <taxon>Viridiplantae</taxon>
        <taxon>Streptophyta</taxon>
        <taxon>Embryophyta</taxon>
        <taxon>Tracheophyta</taxon>
        <taxon>Spermatophyta</taxon>
        <taxon>Magnoliopsida</taxon>
        <taxon>Liliopsida</taxon>
        <taxon>Poales</taxon>
        <taxon>Poaceae</taxon>
        <taxon>BOP clade</taxon>
        <taxon>Oryzoideae</taxon>
        <taxon>Oryzeae</taxon>
        <taxon>Oryzinae</taxon>
        <taxon>Oryza</taxon>
        <taxon>Oryza sativa</taxon>
    </lineage>
</organism>
<sequence>MSLGYGSASMILLPNPAAKSYSMNRTRSPVVRVEAEERMLHTVGGGRRGCARRAMVAKARALSHVVPHLGGLARTTSPRRWMAMIPGTHVLCTHTLVAIEAHLGVARERGDNALVLFQQAGVHRRHVAGGEAWLNVRQWHWPHSSRLVGGASHGVELSDPGAGLGF</sequence>
<protein>
    <submittedName>
        <fullName evidence="1">Uncharacterized protein</fullName>
    </submittedName>
</protein>
<dbReference type="EMBL" id="AP005473">
    <property type="protein sequence ID" value="BAC57358.1"/>
    <property type="molecule type" value="Genomic_DNA"/>
</dbReference>
<gene>
    <name evidence="1" type="primary">OSJNBa0077B15.138</name>
</gene>
<evidence type="ECO:0000313" key="2">
    <source>
        <dbReference type="Proteomes" id="UP000000763"/>
    </source>
</evidence>
<accession>Q84YV9</accession>
<proteinExistence type="predicted"/>
<reference evidence="2" key="2">
    <citation type="journal article" date="2008" name="Nucleic Acids Res.">
        <title>The rice annotation project database (RAP-DB): 2008 update.</title>
        <authorList>
            <consortium name="The rice annotation project (RAP)"/>
        </authorList>
    </citation>
    <scope>GENOME REANNOTATION</scope>
    <source>
        <strain evidence="2">cv. Nipponbare</strain>
    </source>
</reference>
<reference evidence="2" key="1">
    <citation type="journal article" date="2005" name="Nature">
        <title>The map-based sequence of the rice genome.</title>
        <authorList>
            <consortium name="International rice genome sequencing project (IRGSP)"/>
            <person name="Matsumoto T."/>
            <person name="Wu J."/>
            <person name="Kanamori H."/>
            <person name="Katayose Y."/>
            <person name="Fujisawa M."/>
            <person name="Namiki N."/>
            <person name="Mizuno H."/>
            <person name="Yamamoto K."/>
            <person name="Antonio B.A."/>
            <person name="Baba T."/>
            <person name="Sakata K."/>
            <person name="Nagamura Y."/>
            <person name="Aoki H."/>
            <person name="Arikawa K."/>
            <person name="Arita K."/>
            <person name="Bito T."/>
            <person name="Chiden Y."/>
            <person name="Fujitsuka N."/>
            <person name="Fukunaka R."/>
            <person name="Hamada M."/>
            <person name="Harada C."/>
            <person name="Hayashi A."/>
            <person name="Hijishita S."/>
            <person name="Honda M."/>
            <person name="Hosokawa S."/>
            <person name="Ichikawa Y."/>
            <person name="Idonuma A."/>
            <person name="Iijima M."/>
            <person name="Ikeda M."/>
            <person name="Ikeno M."/>
            <person name="Ito K."/>
            <person name="Ito S."/>
            <person name="Ito T."/>
            <person name="Ito Y."/>
            <person name="Ito Y."/>
            <person name="Iwabuchi A."/>
            <person name="Kamiya K."/>
            <person name="Karasawa W."/>
            <person name="Kurita K."/>
            <person name="Katagiri S."/>
            <person name="Kikuta A."/>
            <person name="Kobayashi H."/>
            <person name="Kobayashi N."/>
            <person name="Machita K."/>
            <person name="Maehara T."/>
            <person name="Masukawa M."/>
            <person name="Mizubayashi T."/>
            <person name="Mukai Y."/>
            <person name="Nagasaki H."/>
            <person name="Nagata Y."/>
            <person name="Naito S."/>
            <person name="Nakashima M."/>
            <person name="Nakama Y."/>
            <person name="Nakamichi Y."/>
            <person name="Nakamura M."/>
            <person name="Meguro A."/>
            <person name="Negishi M."/>
            <person name="Ohta I."/>
            <person name="Ohta T."/>
            <person name="Okamoto M."/>
            <person name="Ono N."/>
            <person name="Saji S."/>
            <person name="Sakaguchi M."/>
            <person name="Sakai K."/>
            <person name="Shibata M."/>
            <person name="Shimokawa T."/>
            <person name="Song J."/>
            <person name="Takazaki Y."/>
            <person name="Terasawa K."/>
            <person name="Tsugane M."/>
            <person name="Tsuji K."/>
            <person name="Ueda S."/>
            <person name="Waki K."/>
            <person name="Yamagata H."/>
            <person name="Yamamoto M."/>
            <person name="Yamamoto S."/>
            <person name="Yamane H."/>
            <person name="Yoshiki S."/>
            <person name="Yoshihara R."/>
            <person name="Yukawa K."/>
            <person name="Zhong H."/>
            <person name="Yano M."/>
            <person name="Yuan Q."/>
            <person name="Ouyang S."/>
            <person name="Liu J."/>
            <person name="Jones K.M."/>
            <person name="Gansberger K."/>
            <person name="Moffat K."/>
            <person name="Hill J."/>
            <person name="Bera J."/>
            <person name="Fadrosh D."/>
            <person name="Jin S."/>
            <person name="Johri S."/>
            <person name="Kim M."/>
            <person name="Overton L."/>
            <person name="Reardon M."/>
            <person name="Tsitrin T."/>
            <person name="Vuong H."/>
            <person name="Weaver B."/>
            <person name="Ciecko A."/>
            <person name="Tallon L."/>
            <person name="Jackson J."/>
            <person name="Pai G."/>
            <person name="Aken S.V."/>
            <person name="Utterback T."/>
            <person name="Reidmuller S."/>
            <person name="Feldblyum T."/>
            <person name="Hsiao J."/>
            <person name="Zismann V."/>
            <person name="Iobst S."/>
            <person name="de Vazeille A.R."/>
            <person name="Buell C.R."/>
            <person name="Ying K."/>
            <person name="Li Y."/>
            <person name="Lu T."/>
            <person name="Huang Y."/>
            <person name="Zhao Q."/>
            <person name="Feng Q."/>
            <person name="Zhang L."/>
            <person name="Zhu J."/>
            <person name="Weng Q."/>
            <person name="Mu J."/>
            <person name="Lu Y."/>
            <person name="Fan D."/>
            <person name="Liu Y."/>
            <person name="Guan J."/>
            <person name="Zhang Y."/>
            <person name="Yu S."/>
            <person name="Liu X."/>
            <person name="Zhang Y."/>
            <person name="Hong G."/>
            <person name="Han B."/>
            <person name="Choisne N."/>
            <person name="Demange N."/>
            <person name="Orjeda G."/>
            <person name="Samain S."/>
            <person name="Cattolico L."/>
            <person name="Pelletier E."/>
            <person name="Couloux A."/>
            <person name="Segurens B."/>
            <person name="Wincker P."/>
            <person name="D'Hont A."/>
            <person name="Scarpelli C."/>
            <person name="Weissenbach J."/>
            <person name="Salanoubat M."/>
            <person name="Quetier F."/>
            <person name="Yu Y."/>
            <person name="Kim H.R."/>
            <person name="Rambo T."/>
            <person name="Currie J."/>
            <person name="Collura K."/>
            <person name="Luo M."/>
            <person name="Yang T."/>
            <person name="Ammiraju J.S.S."/>
            <person name="Engler F."/>
            <person name="Soderlund C."/>
            <person name="Wing R.A."/>
            <person name="Palmer L.E."/>
            <person name="de la Bastide M."/>
            <person name="Spiegel L."/>
            <person name="Nascimento L."/>
            <person name="Zutavern T."/>
            <person name="O'Shaughnessy A."/>
            <person name="Dike S."/>
            <person name="Dedhia N."/>
            <person name="Preston R."/>
            <person name="Balija V."/>
            <person name="McCombie W.R."/>
            <person name="Chow T."/>
            <person name="Chen H."/>
            <person name="Chung M."/>
            <person name="Chen C."/>
            <person name="Shaw J."/>
            <person name="Wu H."/>
            <person name="Hsiao K."/>
            <person name="Chao Y."/>
            <person name="Chu M."/>
            <person name="Cheng C."/>
            <person name="Hour A."/>
            <person name="Lee P."/>
            <person name="Lin S."/>
            <person name="Lin Y."/>
            <person name="Liou J."/>
            <person name="Liu S."/>
            <person name="Hsing Y."/>
            <person name="Raghuvanshi S."/>
            <person name="Mohanty A."/>
            <person name="Bharti A.K."/>
            <person name="Gaur A."/>
            <person name="Gupta V."/>
            <person name="Kumar D."/>
            <person name="Ravi V."/>
            <person name="Vij S."/>
            <person name="Kapur A."/>
            <person name="Khurana P."/>
            <person name="Khurana P."/>
            <person name="Khurana J.P."/>
            <person name="Tyagi A.K."/>
            <person name="Gaikwad K."/>
            <person name="Singh A."/>
            <person name="Dalal V."/>
            <person name="Srivastava S."/>
            <person name="Dixit A."/>
            <person name="Pal A.K."/>
            <person name="Ghazi I.A."/>
            <person name="Yadav M."/>
            <person name="Pandit A."/>
            <person name="Bhargava A."/>
            <person name="Sureshbabu K."/>
            <person name="Batra K."/>
            <person name="Sharma T.R."/>
            <person name="Mohapatra T."/>
            <person name="Singh N.K."/>
            <person name="Messing J."/>
            <person name="Nelson A.B."/>
            <person name="Fuks G."/>
            <person name="Kavchok S."/>
            <person name="Keizer G."/>
            <person name="Linton E."/>
            <person name="Llaca V."/>
            <person name="Song R."/>
            <person name="Tanyolac B."/>
            <person name="Young S."/>
            <person name="Ho-Il K."/>
            <person name="Hahn J.H."/>
            <person name="Sangsakoo G."/>
            <person name="Vanavichit A."/>
            <person name="de Mattos Luiz.A.T."/>
            <person name="Zimmer P.D."/>
            <person name="Malone G."/>
            <person name="Dellagostin O."/>
            <person name="de Oliveira A.C."/>
            <person name="Bevan M."/>
            <person name="Bancroft I."/>
            <person name="Minx P."/>
            <person name="Cordum H."/>
            <person name="Wilson R."/>
            <person name="Cheng Z."/>
            <person name="Jin W."/>
            <person name="Jiang J."/>
            <person name="Leong S.A."/>
            <person name="Iwama H."/>
            <person name="Gojobori T."/>
            <person name="Itoh T."/>
            <person name="Niimura Y."/>
            <person name="Fujii Y."/>
            <person name="Habara T."/>
            <person name="Sakai H."/>
            <person name="Sato Y."/>
            <person name="Wilson G."/>
            <person name="Kumar K."/>
            <person name="McCouch S."/>
            <person name="Juretic N."/>
            <person name="Hoen D."/>
            <person name="Wright S."/>
            <person name="Bruskiewich R."/>
            <person name="Bureau T."/>
            <person name="Miyao A."/>
            <person name="Hirochika H."/>
            <person name="Nishikawa T."/>
            <person name="Kadowaki K."/>
            <person name="Sugiura M."/>
            <person name="Burr B."/>
            <person name="Sasaki T."/>
        </authorList>
    </citation>
    <scope>NUCLEOTIDE SEQUENCE [LARGE SCALE GENOMIC DNA]</scope>
    <source>
        <strain evidence="2">cv. Nipponbare</strain>
    </source>
</reference>
<dbReference type="Proteomes" id="UP000000763">
    <property type="component" value="Chromosome 7"/>
</dbReference>
<dbReference type="AlphaFoldDB" id="Q84YV9"/>
<evidence type="ECO:0000313" key="1">
    <source>
        <dbReference type="EMBL" id="BAC57358.1"/>
    </source>
</evidence>